<evidence type="ECO:0000313" key="10">
    <source>
        <dbReference type="Proteomes" id="UP000256599"/>
    </source>
</evidence>
<dbReference type="EMBL" id="NXLR01000012">
    <property type="protein sequence ID" value="RDU59448.1"/>
    <property type="molecule type" value="Genomic_DNA"/>
</dbReference>
<dbReference type="AlphaFoldDB" id="A0A3D8I2V3"/>
<dbReference type="InterPro" id="IPR025877">
    <property type="entry name" value="MobA-like_NTP_Trfase"/>
</dbReference>
<keyword evidence="6" id="KW-0342">GTP-binding</keyword>
<evidence type="ECO:0000256" key="4">
    <source>
        <dbReference type="ARBA" id="ARBA00022741"/>
    </source>
</evidence>
<reference evidence="9 10" key="1">
    <citation type="submission" date="2018-04" db="EMBL/GenBank/DDBJ databases">
        <title>Novel Campyloabacter and Helicobacter Species and Strains.</title>
        <authorList>
            <person name="Mannion A.J."/>
            <person name="Shen Z."/>
            <person name="Fox J.G."/>
        </authorList>
    </citation>
    <scope>NUCLEOTIDE SEQUENCE [LARGE SCALE GENOMIC DNA]</scope>
    <source>
        <strain evidence="9 10">MIT 98-6070</strain>
    </source>
</reference>
<keyword evidence="1" id="KW-0963">Cytoplasm</keyword>
<dbReference type="PANTHER" id="PTHR19136">
    <property type="entry name" value="MOLYBDENUM COFACTOR GUANYLYLTRANSFERASE"/>
    <property type="match status" value="1"/>
</dbReference>
<dbReference type="Pfam" id="PF12804">
    <property type="entry name" value="NTP_transf_3"/>
    <property type="match status" value="1"/>
</dbReference>
<dbReference type="GO" id="GO:0046872">
    <property type="term" value="F:metal ion binding"/>
    <property type="evidence" value="ECO:0007669"/>
    <property type="project" value="UniProtKB-KW"/>
</dbReference>
<evidence type="ECO:0000256" key="2">
    <source>
        <dbReference type="ARBA" id="ARBA00022679"/>
    </source>
</evidence>
<evidence type="ECO:0000256" key="7">
    <source>
        <dbReference type="ARBA" id="ARBA00023150"/>
    </source>
</evidence>
<keyword evidence="10" id="KW-1185">Reference proteome</keyword>
<dbReference type="GO" id="GO:0016779">
    <property type="term" value="F:nucleotidyltransferase activity"/>
    <property type="evidence" value="ECO:0007669"/>
    <property type="project" value="UniProtKB-KW"/>
</dbReference>
<dbReference type="NCBIfam" id="NF001837">
    <property type="entry name" value="PRK00560.1"/>
    <property type="match status" value="1"/>
</dbReference>
<dbReference type="OrthoDB" id="9788394at2"/>
<accession>A0A3D8I2V3</accession>
<keyword evidence="7" id="KW-0501">Molybdenum cofactor biosynthesis</keyword>
<keyword evidence="5" id="KW-0460">Magnesium</keyword>
<protein>
    <submittedName>
        <fullName evidence="9">Molybdenum cofactor guanylyltransferase MobA</fullName>
    </submittedName>
</protein>
<dbReference type="InterPro" id="IPR029044">
    <property type="entry name" value="Nucleotide-diphossugar_trans"/>
</dbReference>
<dbReference type="SUPFAM" id="SSF53448">
    <property type="entry name" value="Nucleotide-diphospho-sugar transferases"/>
    <property type="match status" value="1"/>
</dbReference>
<evidence type="ECO:0000256" key="1">
    <source>
        <dbReference type="ARBA" id="ARBA00022490"/>
    </source>
</evidence>
<dbReference type="GO" id="GO:1902758">
    <property type="term" value="P:bis(molybdopterin guanine dinucleotide)molybdenum biosynthetic process"/>
    <property type="evidence" value="ECO:0007669"/>
    <property type="project" value="TreeGrafter"/>
</dbReference>
<name>A0A3D8I2V3_9HELI</name>
<evidence type="ECO:0000256" key="6">
    <source>
        <dbReference type="ARBA" id="ARBA00023134"/>
    </source>
</evidence>
<feature type="domain" description="MobA-like NTP transferase" evidence="8">
    <location>
        <begin position="8"/>
        <end position="157"/>
    </location>
</feature>
<gene>
    <name evidence="9" type="primary">mobA</name>
    <name evidence="9" type="ORF">CQA63_06740</name>
</gene>
<organism evidence="9 10">
    <name type="scientific">Helicobacter marmotae</name>
    <dbReference type="NCBI Taxonomy" id="152490"/>
    <lineage>
        <taxon>Bacteria</taxon>
        <taxon>Pseudomonadati</taxon>
        <taxon>Campylobacterota</taxon>
        <taxon>Epsilonproteobacteria</taxon>
        <taxon>Campylobacterales</taxon>
        <taxon>Helicobacteraceae</taxon>
        <taxon>Helicobacter</taxon>
    </lineage>
</organism>
<dbReference type="InterPro" id="IPR013482">
    <property type="entry name" value="Molybde_CF_guanTrfase"/>
</dbReference>
<dbReference type="GO" id="GO:0005525">
    <property type="term" value="F:GTP binding"/>
    <property type="evidence" value="ECO:0007669"/>
    <property type="project" value="UniProtKB-KW"/>
</dbReference>
<dbReference type="CDD" id="cd02503">
    <property type="entry name" value="MobA"/>
    <property type="match status" value="1"/>
</dbReference>
<evidence type="ECO:0000313" key="9">
    <source>
        <dbReference type="EMBL" id="RDU59448.1"/>
    </source>
</evidence>
<keyword evidence="2 9" id="KW-0808">Transferase</keyword>
<keyword evidence="9" id="KW-0548">Nucleotidyltransferase</keyword>
<evidence type="ECO:0000256" key="5">
    <source>
        <dbReference type="ARBA" id="ARBA00022842"/>
    </source>
</evidence>
<comment type="caution">
    <text evidence="9">The sequence shown here is derived from an EMBL/GenBank/DDBJ whole genome shotgun (WGS) entry which is preliminary data.</text>
</comment>
<sequence>MAKIMIPCVILAGGKSSRLGKDKTQIPLGKSSLSELVFTHLQEICGQVYISAKERDKFGFEAAFLIERDPIYAPIVGMINAFKTLKSKEILFVSVDTPFITHKTLRALADSKAPIAYAQSTDKAHYLISKWQDCMLDALLWAYKSKMYALHRIIESHAHEGISASDEECFNINTMTDYAQALALLGAQN</sequence>
<dbReference type="Gene3D" id="3.90.550.10">
    <property type="entry name" value="Spore Coat Polysaccharide Biosynthesis Protein SpsA, Chain A"/>
    <property type="match status" value="1"/>
</dbReference>
<proteinExistence type="predicted"/>
<dbReference type="Proteomes" id="UP000256599">
    <property type="component" value="Unassembled WGS sequence"/>
</dbReference>
<evidence type="ECO:0000256" key="3">
    <source>
        <dbReference type="ARBA" id="ARBA00022723"/>
    </source>
</evidence>
<keyword evidence="4" id="KW-0547">Nucleotide-binding</keyword>
<dbReference type="PANTHER" id="PTHR19136:SF81">
    <property type="entry name" value="MOLYBDENUM COFACTOR GUANYLYLTRANSFERASE"/>
    <property type="match status" value="1"/>
</dbReference>
<evidence type="ECO:0000259" key="8">
    <source>
        <dbReference type="Pfam" id="PF12804"/>
    </source>
</evidence>
<keyword evidence="3" id="KW-0479">Metal-binding</keyword>